<proteinExistence type="predicted"/>
<reference evidence="1" key="1">
    <citation type="submission" date="2019-06" db="EMBL/GenBank/DDBJ databases">
        <authorList>
            <person name="Zheng W."/>
        </authorList>
    </citation>
    <scope>NUCLEOTIDE SEQUENCE</scope>
    <source>
        <strain evidence="1">QDHG01</strain>
    </source>
</reference>
<gene>
    <name evidence="1" type="ORF">FGO68_gene10382</name>
</gene>
<protein>
    <submittedName>
        <fullName evidence="1">Uncharacterized protein</fullName>
    </submittedName>
</protein>
<dbReference type="AlphaFoldDB" id="A0A8J8P8W6"/>
<comment type="caution">
    <text evidence="1">The sequence shown here is derived from an EMBL/GenBank/DDBJ whole genome shotgun (WGS) entry which is preliminary data.</text>
</comment>
<name>A0A8J8P8W6_HALGN</name>
<evidence type="ECO:0000313" key="2">
    <source>
        <dbReference type="Proteomes" id="UP000785679"/>
    </source>
</evidence>
<dbReference type="EMBL" id="RRYP01000077">
    <property type="protein sequence ID" value="TNV88089.1"/>
    <property type="molecule type" value="Genomic_DNA"/>
</dbReference>
<sequence length="136" mass="15477">MQNQQQGNHERTSNIELPAHQCQHILQALNTCQLRILCISICLHPTLKKQIQGIIHEFSTIYSQGRVICKLNILKYINALHLQYEKDSLIGIQISPNYSQVLQSLLSALYTGSSILESSNLIQLDFEQASVPYDRN</sequence>
<dbReference type="Proteomes" id="UP000785679">
    <property type="component" value="Unassembled WGS sequence"/>
</dbReference>
<accession>A0A8J8P8W6</accession>
<organism evidence="1 2">
    <name type="scientific">Halteria grandinella</name>
    <dbReference type="NCBI Taxonomy" id="5974"/>
    <lineage>
        <taxon>Eukaryota</taxon>
        <taxon>Sar</taxon>
        <taxon>Alveolata</taxon>
        <taxon>Ciliophora</taxon>
        <taxon>Intramacronucleata</taxon>
        <taxon>Spirotrichea</taxon>
        <taxon>Stichotrichia</taxon>
        <taxon>Sporadotrichida</taxon>
        <taxon>Halteriidae</taxon>
        <taxon>Halteria</taxon>
    </lineage>
</organism>
<evidence type="ECO:0000313" key="1">
    <source>
        <dbReference type="EMBL" id="TNV88089.1"/>
    </source>
</evidence>
<keyword evidence="2" id="KW-1185">Reference proteome</keyword>